<reference evidence="1" key="1">
    <citation type="submission" date="2024-02" db="EMBL/GenBank/DDBJ databases">
        <title>Bacteria isolated from the canopy kelp, Nereocystis luetkeana.</title>
        <authorList>
            <person name="Pfister C.A."/>
            <person name="Younker I.T."/>
            <person name="Light S.H."/>
        </authorList>
    </citation>
    <scope>NUCLEOTIDE SEQUENCE</scope>
    <source>
        <strain evidence="1">TN.2.01</strain>
    </source>
</reference>
<feature type="non-terminal residue" evidence="1">
    <location>
        <position position="1"/>
    </location>
</feature>
<accession>A0ACC6RAE3</accession>
<organism evidence="1 2">
    <name type="scientific">Pseudoalteromonas undina</name>
    <dbReference type="NCBI Taxonomy" id="43660"/>
    <lineage>
        <taxon>Bacteria</taxon>
        <taxon>Pseudomonadati</taxon>
        <taxon>Pseudomonadota</taxon>
        <taxon>Gammaproteobacteria</taxon>
        <taxon>Alteromonadales</taxon>
        <taxon>Pseudoalteromonadaceae</taxon>
        <taxon>Pseudoalteromonas</taxon>
    </lineage>
</organism>
<keyword evidence="1" id="KW-0378">Hydrolase</keyword>
<sequence length="69" mass="7775">LLPDKKIGIFILSNQKAFSALSAVTHEELEDALDLEDKDWFEELAKKHFASKQKAFANAKPDTPADYQP</sequence>
<name>A0ACC6RAE3_9GAMM</name>
<proteinExistence type="predicted"/>
<evidence type="ECO:0000313" key="1">
    <source>
        <dbReference type="EMBL" id="MEL0606662.1"/>
    </source>
</evidence>
<dbReference type="Proteomes" id="UP001374952">
    <property type="component" value="Unassembled WGS sequence"/>
</dbReference>
<gene>
    <name evidence="1" type="ORF">V6250_21380</name>
</gene>
<feature type="non-terminal residue" evidence="1">
    <location>
        <position position="69"/>
    </location>
</feature>
<comment type="caution">
    <text evidence="1">The sequence shown here is derived from an EMBL/GenBank/DDBJ whole genome shotgun (WGS) entry which is preliminary data.</text>
</comment>
<keyword evidence="2" id="KW-1185">Reference proteome</keyword>
<protein>
    <submittedName>
        <fullName evidence="1">Serine hydrolase</fullName>
    </submittedName>
</protein>
<evidence type="ECO:0000313" key="2">
    <source>
        <dbReference type="Proteomes" id="UP001374952"/>
    </source>
</evidence>
<dbReference type="EMBL" id="JBAKAX010000377">
    <property type="protein sequence ID" value="MEL0606662.1"/>
    <property type="molecule type" value="Genomic_DNA"/>
</dbReference>